<proteinExistence type="predicted"/>
<dbReference type="OrthoDB" id="8196471at2759"/>
<evidence type="ECO:0000313" key="2">
    <source>
        <dbReference type="RefSeq" id="XP_026273884.1"/>
    </source>
</evidence>
<dbReference type="GeneID" id="113203414"/>
<dbReference type="KEGG" id="foc:113203414"/>
<sequence length="537" mass="61184">MCKSRSVKLKMSQELDNCHQTLSNPTPFRSNLKLITSLLPTVSDDVLDTIRAIVPPPPPVLTTLCARLDCDSPNSTLDDSDDSSLLGECLYTRRPTEESLLEKVRGPTYSVQEAVIKIEELFFQLIEPNKYTDKNELTDCILQIMVLWPEDSALQEQCLNCFVRLNEQNNDFCPSQPVLNSILSTMNQYTTNEMINRSGFKLLMGKNIYNLLNCKIDLAKLVFNALCRINGVDYFIVYAKNIVRDLEPLEKSQLRSEKHYIEMLLDFPSRQNDTVTIMLRWCALDILMMLAEETKQWDTLISVDGQSKLQRLCQIPEFEDRCRFILDKTFPSHNFKVSESFMHSPAFMSITEKSLMQPKHRQVGNLSHECIRMAQGEKSLTQDNNEYNGRPLTPSPVHHTAVNFDDKKLSEDEILLSCSPPPEDCVRTGTQAWTGKENDIRNAYTPNQNAEQKSTSNNIRQNCTQKGVSKVGAPIKSKFQISVGSDILTSCIICKEPKGKHILLVKQLKQIAHCLHQPSNLLLFKCLEANICEDHRM</sequence>
<keyword evidence="1" id="KW-1185">Reference proteome</keyword>
<name>A0A6J1RY59_FRAOC</name>
<accession>A0A6J1RY59</accession>
<reference evidence="2 3" key="1">
    <citation type="submission" date="2025-04" db="UniProtKB">
        <authorList>
            <consortium name="RefSeq"/>
        </authorList>
    </citation>
    <scope>IDENTIFICATION</scope>
    <source>
        <tissue evidence="2 3">Whole organism</tissue>
    </source>
</reference>
<evidence type="ECO:0000313" key="1">
    <source>
        <dbReference type="Proteomes" id="UP000504606"/>
    </source>
</evidence>
<gene>
    <name evidence="2 3" type="primary">LOC113203414</name>
</gene>
<dbReference type="Proteomes" id="UP000504606">
    <property type="component" value="Unplaced"/>
</dbReference>
<protein>
    <submittedName>
        <fullName evidence="2 3">Uncharacterized protein LOC113203414</fullName>
    </submittedName>
</protein>
<dbReference type="RefSeq" id="XP_052119699.1">
    <property type="nucleotide sequence ID" value="XM_052263739.1"/>
</dbReference>
<dbReference type="AlphaFoldDB" id="A0A6J1RY59"/>
<organism evidence="1 2">
    <name type="scientific">Frankliniella occidentalis</name>
    <name type="common">Western flower thrips</name>
    <name type="synonym">Euthrips occidentalis</name>
    <dbReference type="NCBI Taxonomy" id="133901"/>
    <lineage>
        <taxon>Eukaryota</taxon>
        <taxon>Metazoa</taxon>
        <taxon>Ecdysozoa</taxon>
        <taxon>Arthropoda</taxon>
        <taxon>Hexapoda</taxon>
        <taxon>Insecta</taxon>
        <taxon>Pterygota</taxon>
        <taxon>Neoptera</taxon>
        <taxon>Paraneoptera</taxon>
        <taxon>Thysanoptera</taxon>
        <taxon>Terebrantia</taxon>
        <taxon>Thripoidea</taxon>
        <taxon>Thripidae</taxon>
        <taxon>Frankliniella</taxon>
    </lineage>
</organism>
<evidence type="ECO:0000313" key="3">
    <source>
        <dbReference type="RefSeq" id="XP_052119699.1"/>
    </source>
</evidence>
<dbReference type="RefSeq" id="XP_026273884.1">
    <property type="nucleotide sequence ID" value="XM_026418099.2"/>
</dbReference>